<protein>
    <submittedName>
        <fullName evidence="2">Uncharacterized protein</fullName>
    </submittedName>
</protein>
<feature type="region of interest" description="Disordered" evidence="1">
    <location>
        <begin position="1"/>
        <end position="70"/>
    </location>
</feature>
<sequence length="70" mass="6893">MAVTAIIRATMPTNSANPGPTHGGVLGDAPGAASEAGLPGRGRGEDVTVGDALRGSAGRDRVRQGRDVVA</sequence>
<feature type="compositionally biased region" description="Basic and acidic residues" evidence="1">
    <location>
        <begin position="57"/>
        <end position="70"/>
    </location>
</feature>
<gene>
    <name evidence="2" type="ORF">MPPM_3710</name>
</gene>
<reference evidence="2 3" key="1">
    <citation type="journal article" date="2016" name="Genome Announc.">
        <title>Complete Genome Sequence of Methylobacterium populi P-1M, Isolated from Pink-Pigmented Household Biofilm.</title>
        <authorList>
            <person name="Morohoshi T."/>
            <person name="Ikeda T."/>
        </authorList>
    </citation>
    <scope>NUCLEOTIDE SEQUENCE [LARGE SCALE GENOMIC DNA]</scope>
    <source>
        <strain evidence="2 3">P-1M</strain>
    </source>
</reference>
<evidence type="ECO:0000313" key="2">
    <source>
        <dbReference type="EMBL" id="BAU92315.1"/>
    </source>
</evidence>
<evidence type="ECO:0000313" key="3">
    <source>
        <dbReference type="Proteomes" id="UP000218288"/>
    </source>
</evidence>
<dbReference type="Proteomes" id="UP000218288">
    <property type="component" value="Chromosome"/>
</dbReference>
<name>A0A160PHR5_9HYPH</name>
<dbReference type="AlphaFoldDB" id="A0A160PHR5"/>
<accession>A0A160PHR5</accession>
<proteinExistence type="predicted"/>
<dbReference type="EMBL" id="AP014809">
    <property type="protein sequence ID" value="BAU92315.1"/>
    <property type="molecule type" value="Genomic_DNA"/>
</dbReference>
<evidence type="ECO:0000256" key="1">
    <source>
        <dbReference type="SAM" id="MobiDB-lite"/>
    </source>
</evidence>
<organism evidence="2 3">
    <name type="scientific">Methylorubrum populi</name>
    <dbReference type="NCBI Taxonomy" id="223967"/>
    <lineage>
        <taxon>Bacteria</taxon>
        <taxon>Pseudomonadati</taxon>
        <taxon>Pseudomonadota</taxon>
        <taxon>Alphaproteobacteria</taxon>
        <taxon>Hyphomicrobiales</taxon>
        <taxon>Methylobacteriaceae</taxon>
        <taxon>Methylorubrum</taxon>
    </lineage>
</organism>